<keyword evidence="8" id="KW-1185">Reference proteome</keyword>
<dbReference type="Proteomes" id="UP000621560">
    <property type="component" value="Unassembled WGS sequence"/>
</dbReference>
<name>A0A927GTX5_9BACL</name>
<keyword evidence="2" id="KW-0238">DNA-binding</keyword>
<protein>
    <submittedName>
        <fullName evidence="7">Helix-turn-helix domain-containing protein</fullName>
    </submittedName>
</protein>
<comment type="caution">
    <text evidence="7">The sequence shown here is derived from an EMBL/GenBank/DDBJ whole genome shotgun (WGS) entry which is preliminary data.</text>
</comment>
<evidence type="ECO:0000256" key="3">
    <source>
        <dbReference type="ARBA" id="ARBA00023159"/>
    </source>
</evidence>
<feature type="region of interest" description="Disordered" evidence="5">
    <location>
        <begin position="138"/>
        <end position="171"/>
    </location>
</feature>
<dbReference type="PROSITE" id="PS01124">
    <property type="entry name" value="HTH_ARAC_FAMILY_2"/>
    <property type="match status" value="1"/>
</dbReference>
<dbReference type="InterPro" id="IPR018060">
    <property type="entry name" value="HTH_AraC"/>
</dbReference>
<dbReference type="InterPro" id="IPR003313">
    <property type="entry name" value="AraC-bd"/>
</dbReference>
<evidence type="ECO:0000313" key="7">
    <source>
        <dbReference type="EMBL" id="MBD2847545.1"/>
    </source>
</evidence>
<dbReference type="Gene3D" id="1.10.10.60">
    <property type="entry name" value="Homeodomain-like"/>
    <property type="match status" value="2"/>
</dbReference>
<dbReference type="SMART" id="SM00342">
    <property type="entry name" value="HTH_ARAC"/>
    <property type="match status" value="1"/>
</dbReference>
<dbReference type="RefSeq" id="WP_190920655.1">
    <property type="nucleotide sequence ID" value="NZ_JACXIZ010000041.1"/>
</dbReference>
<evidence type="ECO:0000256" key="4">
    <source>
        <dbReference type="ARBA" id="ARBA00023163"/>
    </source>
</evidence>
<gene>
    <name evidence="7" type="ORF">IDH44_20335</name>
</gene>
<feature type="compositionally biased region" description="Basic and acidic residues" evidence="5">
    <location>
        <begin position="144"/>
        <end position="160"/>
    </location>
</feature>
<dbReference type="GO" id="GO:0043565">
    <property type="term" value="F:sequence-specific DNA binding"/>
    <property type="evidence" value="ECO:0007669"/>
    <property type="project" value="InterPro"/>
</dbReference>
<dbReference type="EMBL" id="JACXIZ010000041">
    <property type="protein sequence ID" value="MBD2847545.1"/>
    <property type="molecule type" value="Genomic_DNA"/>
</dbReference>
<accession>A0A927GTX5</accession>
<evidence type="ECO:0000256" key="5">
    <source>
        <dbReference type="SAM" id="MobiDB-lite"/>
    </source>
</evidence>
<evidence type="ECO:0000256" key="1">
    <source>
        <dbReference type="ARBA" id="ARBA00023015"/>
    </source>
</evidence>
<dbReference type="AlphaFoldDB" id="A0A927GTX5"/>
<feature type="region of interest" description="Disordered" evidence="5">
    <location>
        <begin position="326"/>
        <end position="365"/>
    </location>
</feature>
<dbReference type="InterPro" id="IPR050204">
    <property type="entry name" value="AraC_XylS_family_regulators"/>
</dbReference>
<dbReference type="Pfam" id="PF02311">
    <property type="entry name" value="AraC_binding"/>
    <property type="match status" value="1"/>
</dbReference>
<dbReference type="PROSITE" id="PS00041">
    <property type="entry name" value="HTH_ARAC_FAMILY_1"/>
    <property type="match status" value="1"/>
</dbReference>
<keyword evidence="3" id="KW-0010">Activator</keyword>
<dbReference type="InterPro" id="IPR009057">
    <property type="entry name" value="Homeodomain-like_sf"/>
</dbReference>
<sequence length="365" mass="39883">MTEVRYTFDKLNHTLLLHSCVFGSRPAGVGYKRHRNRMFELFACREGEVVARVGRRSRLMRAGDWACIRPGVGHEFFHSGDGAYTFFHLHFDIDDQELRARLYTPGRIYIEATEPAAGRLDECAAQIERLLPPGWNIAGGDSAAKPDDRRKTVPSAKEEDAATNGAHAQTEESAQALKFEITARGIHTRLSVTGRLALQAHVLLLIRELTEALGSESSTQPALAREGASPYRTELAQQIEEQLGQLVQRSGTIKDVASGLGISEDRMAKVFRSVYGISPRQYVSEHKLAKARELLISTTLPVGAIATRLGFGSPQHFSRQFRRWTGAAPGSLRPSTPSEERVTAEPVDAAAAGTSPSDGPPATDG</sequence>
<evidence type="ECO:0000313" key="8">
    <source>
        <dbReference type="Proteomes" id="UP000621560"/>
    </source>
</evidence>
<dbReference type="CDD" id="cd02208">
    <property type="entry name" value="cupin_RmlC-like"/>
    <property type="match status" value="1"/>
</dbReference>
<dbReference type="InterPro" id="IPR018062">
    <property type="entry name" value="HTH_AraC-typ_CS"/>
</dbReference>
<dbReference type="InterPro" id="IPR037923">
    <property type="entry name" value="HTH-like"/>
</dbReference>
<keyword evidence="4" id="KW-0804">Transcription</keyword>
<dbReference type="Gene3D" id="2.60.120.10">
    <property type="entry name" value="Jelly Rolls"/>
    <property type="match status" value="1"/>
</dbReference>
<proteinExistence type="predicted"/>
<dbReference type="SUPFAM" id="SSF46689">
    <property type="entry name" value="Homeodomain-like"/>
    <property type="match status" value="1"/>
</dbReference>
<dbReference type="PANTHER" id="PTHR46796">
    <property type="entry name" value="HTH-TYPE TRANSCRIPTIONAL ACTIVATOR RHAS-RELATED"/>
    <property type="match status" value="1"/>
</dbReference>
<evidence type="ECO:0000256" key="2">
    <source>
        <dbReference type="ARBA" id="ARBA00023125"/>
    </source>
</evidence>
<organism evidence="7 8">
    <name type="scientific">Paenibacillus sabuli</name>
    <dbReference type="NCBI Taxonomy" id="2772509"/>
    <lineage>
        <taxon>Bacteria</taxon>
        <taxon>Bacillati</taxon>
        <taxon>Bacillota</taxon>
        <taxon>Bacilli</taxon>
        <taxon>Bacillales</taxon>
        <taxon>Paenibacillaceae</taxon>
        <taxon>Paenibacillus</taxon>
    </lineage>
</organism>
<evidence type="ECO:0000259" key="6">
    <source>
        <dbReference type="PROSITE" id="PS01124"/>
    </source>
</evidence>
<dbReference type="Pfam" id="PF12833">
    <property type="entry name" value="HTH_18"/>
    <property type="match status" value="1"/>
</dbReference>
<dbReference type="SUPFAM" id="SSF51215">
    <property type="entry name" value="Regulatory protein AraC"/>
    <property type="match status" value="1"/>
</dbReference>
<dbReference type="GO" id="GO:0003700">
    <property type="term" value="F:DNA-binding transcription factor activity"/>
    <property type="evidence" value="ECO:0007669"/>
    <property type="project" value="InterPro"/>
</dbReference>
<dbReference type="InterPro" id="IPR014710">
    <property type="entry name" value="RmlC-like_jellyroll"/>
</dbReference>
<feature type="domain" description="HTH araC/xylS-type" evidence="6">
    <location>
        <begin position="233"/>
        <end position="335"/>
    </location>
</feature>
<reference evidence="7" key="1">
    <citation type="submission" date="2020-09" db="EMBL/GenBank/DDBJ databases">
        <title>A novel bacterium of genus Paenibacillus, isolated from South China Sea.</title>
        <authorList>
            <person name="Huang H."/>
            <person name="Mo K."/>
            <person name="Hu Y."/>
        </authorList>
    </citation>
    <scope>NUCLEOTIDE SEQUENCE</scope>
    <source>
        <strain evidence="7">IB182496</strain>
    </source>
</reference>
<dbReference type="PANTHER" id="PTHR46796:SF6">
    <property type="entry name" value="ARAC SUBFAMILY"/>
    <property type="match status" value="1"/>
</dbReference>
<keyword evidence="1" id="KW-0805">Transcription regulation</keyword>